<feature type="domain" description="PAS" evidence="11">
    <location>
        <begin position="21"/>
        <end position="91"/>
    </location>
</feature>
<dbReference type="SMART" id="SM00091">
    <property type="entry name" value="PAS"/>
    <property type="match status" value="2"/>
</dbReference>
<dbReference type="Proteomes" id="UP000629619">
    <property type="component" value="Unassembled WGS sequence"/>
</dbReference>
<dbReference type="Gene3D" id="3.40.50.2300">
    <property type="match status" value="1"/>
</dbReference>
<feature type="domain" description="Histidine kinase" evidence="9">
    <location>
        <begin position="292"/>
        <end position="505"/>
    </location>
</feature>
<feature type="domain" description="PAC" evidence="12">
    <location>
        <begin position="220"/>
        <end position="272"/>
    </location>
</feature>
<evidence type="ECO:0000313" key="14">
    <source>
        <dbReference type="Proteomes" id="UP000629619"/>
    </source>
</evidence>
<feature type="domain" description="PAS" evidence="11">
    <location>
        <begin position="146"/>
        <end position="220"/>
    </location>
</feature>
<evidence type="ECO:0000256" key="1">
    <source>
        <dbReference type="ARBA" id="ARBA00000085"/>
    </source>
</evidence>
<dbReference type="InterPro" id="IPR013655">
    <property type="entry name" value="PAS_fold_3"/>
</dbReference>
<name>A0A919K9W5_9ACTN</name>
<keyword evidence="6" id="KW-0902">Two-component regulatory system</keyword>
<dbReference type="InterPro" id="IPR004358">
    <property type="entry name" value="Sig_transdc_His_kin-like_C"/>
</dbReference>
<dbReference type="InterPro" id="IPR003594">
    <property type="entry name" value="HATPase_dom"/>
</dbReference>
<dbReference type="InterPro" id="IPR005467">
    <property type="entry name" value="His_kinase_dom"/>
</dbReference>
<dbReference type="PRINTS" id="PR00344">
    <property type="entry name" value="BCTRLSENSOR"/>
</dbReference>
<dbReference type="SMART" id="SM00086">
    <property type="entry name" value="PAC"/>
    <property type="match status" value="1"/>
</dbReference>
<dbReference type="Gene3D" id="3.30.565.10">
    <property type="entry name" value="Histidine kinase-like ATPase, C-terminal domain"/>
    <property type="match status" value="1"/>
</dbReference>
<dbReference type="PROSITE" id="PS50113">
    <property type="entry name" value="PAC"/>
    <property type="match status" value="2"/>
</dbReference>
<dbReference type="SMART" id="SM00388">
    <property type="entry name" value="HisKA"/>
    <property type="match status" value="1"/>
</dbReference>
<proteinExistence type="predicted"/>
<dbReference type="InterPro" id="IPR036097">
    <property type="entry name" value="HisK_dim/P_sf"/>
</dbReference>
<feature type="region of interest" description="Disordered" evidence="8">
    <location>
        <begin position="504"/>
        <end position="526"/>
    </location>
</feature>
<organism evidence="13 14">
    <name type="scientific">Actinoplanes siamensis</name>
    <dbReference type="NCBI Taxonomy" id="1223317"/>
    <lineage>
        <taxon>Bacteria</taxon>
        <taxon>Bacillati</taxon>
        <taxon>Actinomycetota</taxon>
        <taxon>Actinomycetes</taxon>
        <taxon>Micromonosporales</taxon>
        <taxon>Micromonosporaceae</taxon>
        <taxon>Actinoplanes</taxon>
    </lineage>
</organism>
<dbReference type="CDD" id="cd00082">
    <property type="entry name" value="HisKA"/>
    <property type="match status" value="1"/>
</dbReference>
<dbReference type="PROSITE" id="PS50109">
    <property type="entry name" value="HIS_KIN"/>
    <property type="match status" value="1"/>
</dbReference>
<keyword evidence="14" id="KW-1185">Reference proteome</keyword>
<accession>A0A919K9W5</accession>
<dbReference type="SMART" id="SM00387">
    <property type="entry name" value="HATPase_c"/>
    <property type="match status" value="1"/>
</dbReference>
<evidence type="ECO:0000259" key="12">
    <source>
        <dbReference type="PROSITE" id="PS50113"/>
    </source>
</evidence>
<evidence type="ECO:0000256" key="4">
    <source>
        <dbReference type="ARBA" id="ARBA00022553"/>
    </source>
</evidence>
<evidence type="ECO:0000259" key="9">
    <source>
        <dbReference type="PROSITE" id="PS50109"/>
    </source>
</evidence>
<evidence type="ECO:0000256" key="8">
    <source>
        <dbReference type="SAM" id="MobiDB-lite"/>
    </source>
</evidence>
<dbReference type="EC" id="2.7.13.3" evidence="3"/>
<dbReference type="InterPro" id="IPR013656">
    <property type="entry name" value="PAS_4"/>
</dbReference>
<evidence type="ECO:0000259" key="10">
    <source>
        <dbReference type="PROSITE" id="PS50110"/>
    </source>
</evidence>
<comment type="subcellular location">
    <subcellularLocation>
        <location evidence="2">Cell membrane</location>
    </subcellularLocation>
</comment>
<evidence type="ECO:0000256" key="6">
    <source>
        <dbReference type="ARBA" id="ARBA00023012"/>
    </source>
</evidence>
<evidence type="ECO:0000256" key="2">
    <source>
        <dbReference type="ARBA" id="ARBA00004236"/>
    </source>
</evidence>
<dbReference type="CDD" id="cd00130">
    <property type="entry name" value="PAS"/>
    <property type="match status" value="2"/>
</dbReference>
<dbReference type="RefSeq" id="WP_239102262.1">
    <property type="nucleotide sequence ID" value="NZ_BOMW01000004.1"/>
</dbReference>
<feature type="compositionally biased region" description="Gly residues" evidence="8">
    <location>
        <begin position="512"/>
        <end position="523"/>
    </location>
</feature>
<reference evidence="13" key="1">
    <citation type="submission" date="2021-01" db="EMBL/GenBank/DDBJ databases">
        <title>Whole genome shotgun sequence of Actinoplanes siamensis NBRC 109076.</title>
        <authorList>
            <person name="Komaki H."/>
            <person name="Tamura T."/>
        </authorList>
    </citation>
    <scope>NUCLEOTIDE SEQUENCE</scope>
    <source>
        <strain evidence="13">NBRC 109076</strain>
    </source>
</reference>
<keyword evidence="5" id="KW-0418">Kinase</keyword>
<dbReference type="InterPro" id="IPR000700">
    <property type="entry name" value="PAS-assoc_C"/>
</dbReference>
<evidence type="ECO:0000256" key="3">
    <source>
        <dbReference type="ARBA" id="ARBA00012438"/>
    </source>
</evidence>
<dbReference type="SUPFAM" id="SSF52172">
    <property type="entry name" value="CheY-like"/>
    <property type="match status" value="1"/>
</dbReference>
<dbReference type="Pfam" id="PF08447">
    <property type="entry name" value="PAS_3"/>
    <property type="match status" value="1"/>
</dbReference>
<dbReference type="InterPro" id="IPR035965">
    <property type="entry name" value="PAS-like_dom_sf"/>
</dbReference>
<protein>
    <recommendedName>
        <fullName evidence="3">histidine kinase</fullName>
        <ecNumber evidence="3">2.7.13.3</ecNumber>
    </recommendedName>
</protein>
<comment type="caution">
    <text evidence="13">The sequence shown here is derived from an EMBL/GenBank/DDBJ whole genome shotgun (WGS) entry which is preliminary data.</text>
</comment>
<dbReference type="PROSITE" id="PS50112">
    <property type="entry name" value="PAS"/>
    <property type="match status" value="2"/>
</dbReference>
<keyword evidence="4 7" id="KW-0597">Phosphoprotein</keyword>
<feature type="modified residue" description="4-aspartylphosphate" evidence="7">
    <location>
        <position position="578"/>
    </location>
</feature>
<dbReference type="SUPFAM" id="SSF55785">
    <property type="entry name" value="PYP-like sensor domain (PAS domain)"/>
    <property type="match status" value="2"/>
</dbReference>
<dbReference type="PROSITE" id="PS50110">
    <property type="entry name" value="RESPONSE_REGULATORY"/>
    <property type="match status" value="1"/>
</dbReference>
<dbReference type="InterPro" id="IPR011006">
    <property type="entry name" value="CheY-like_superfamily"/>
</dbReference>
<dbReference type="InterPro" id="IPR000014">
    <property type="entry name" value="PAS"/>
</dbReference>
<dbReference type="Pfam" id="PF08448">
    <property type="entry name" value="PAS_4"/>
    <property type="match status" value="1"/>
</dbReference>
<feature type="domain" description="Response regulatory" evidence="10">
    <location>
        <begin position="527"/>
        <end position="643"/>
    </location>
</feature>
<gene>
    <name evidence="13" type="ORF">Asi03nite_02270</name>
</gene>
<dbReference type="Pfam" id="PF02518">
    <property type="entry name" value="HATPase_c"/>
    <property type="match status" value="1"/>
</dbReference>
<dbReference type="EMBL" id="BOMW01000004">
    <property type="protein sequence ID" value="GIF02689.1"/>
    <property type="molecule type" value="Genomic_DNA"/>
</dbReference>
<dbReference type="InterPro" id="IPR003661">
    <property type="entry name" value="HisK_dim/P_dom"/>
</dbReference>
<dbReference type="SUPFAM" id="SSF47384">
    <property type="entry name" value="Homodimeric domain of signal transducing histidine kinase"/>
    <property type="match status" value="1"/>
</dbReference>
<dbReference type="Pfam" id="PF00072">
    <property type="entry name" value="Response_reg"/>
    <property type="match status" value="1"/>
</dbReference>
<dbReference type="AlphaFoldDB" id="A0A919K9W5"/>
<evidence type="ECO:0000256" key="5">
    <source>
        <dbReference type="ARBA" id="ARBA00022777"/>
    </source>
</evidence>
<evidence type="ECO:0000313" key="13">
    <source>
        <dbReference type="EMBL" id="GIF02689.1"/>
    </source>
</evidence>
<dbReference type="InterPro" id="IPR001610">
    <property type="entry name" value="PAC"/>
</dbReference>
<dbReference type="InterPro" id="IPR001789">
    <property type="entry name" value="Sig_transdc_resp-reg_receiver"/>
</dbReference>
<dbReference type="GO" id="GO:0000155">
    <property type="term" value="F:phosphorelay sensor kinase activity"/>
    <property type="evidence" value="ECO:0007669"/>
    <property type="project" value="InterPro"/>
</dbReference>
<keyword evidence="5" id="KW-0808">Transferase</keyword>
<dbReference type="SUPFAM" id="SSF55874">
    <property type="entry name" value="ATPase domain of HSP90 chaperone/DNA topoisomerase II/histidine kinase"/>
    <property type="match status" value="1"/>
</dbReference>
<dbReference type="Gene3D" id="3.30.450.20">
    <property type="entry name" value="PAS domain"/>
    <property type="match status" value="2"/>
</dbReference>
<dbReference type="GO" id="GO:0005886">
    <property type="term" value="C:plasma membrane"/>
    <property type="evidence" value="ECO:0007669"/>
    <property type="project" value="UniProtKB-SubCell"/>
</dbReference>
<dbReference type="Pfam" id="PF00512">
    <property type="entry name" value="HisKA"/>
    <property type="match status" value="1"/>
</dbReference>
<dbReference type="SMART" id="SM00448">
    <property type="entry name" value="REC"/>
    <property type="match status" value="1"/>
</dbReference>
<dbReference type="NCBIfam" id="TIGR00229">
    <property type="entry name" value="sensory_box"/>
    <property type="match status" value="2"/>
</dbReference>
<dbReference type="PANTHER" id="PTHR43065">
    <property type="entry name" value="SENSOR HISTIDINE KINASE"/>
    <property type="match status" value="1"/>
</dbReference>
<evidence type="ECO:0000259" key="11">
    <source>
        <dbReference type="PROSITE" id="PS50112"/>
    </source>
</evidence>
<sequence>METEIDAEGRRGMRRPMPELGRDQLMALIDHTSAVIYMRGADGRYLLVNKEYERRFKLRREEIVGLTDHDLFPPEVADAFRDNDLQALTGGVPIQMEEHAPGDDGVRTYLTVKFPLTDDAGRSYAVAGISTDITEHSQAVAALRDSEKRFRLLTEQAQDIIFRYRLAPAPAMEYLSRAVEPITGFTAEDFYADPDLIRDLVEPEDLPVFEKSWQAASSPATVTYRLRRRDGEVVWIEQRAGPATGGTGEPVAVEGILRDVSERIAAERRRAQLEQQLRQSERLDSLGQLAGGIAHDFNNILAVISGYADMLIDELGDSHPGQPDAVGIKQAAGRGAALTRQLLLFSRSEPSKSELLDLNAVASDMLRLLGRTLGEDIELGTALTPGLPPVVLDRGKFEQVVMNAVLNARAAMPSGGRLTISTGLEHDGGGADLVCLAVTDTGCGMTPDVLARAFEPFFTTKGRGSGTGLGLATAYGVITDAGGTITLESEPGRGTTLRVRLPAGAAAASGTGPSGPAGSTGPGDGRRVLVVEDEAAVRDIVSRLLMKAGYQVFSAPHPAEALRLCRDEALAFDVLLTDVIMPGMSGTQLAAELRRDRPGLPVLFMSGYTSGPAPGGQELPADAPLLRKPFERQALLDEVHRLVTGRT</sequence>
<evidence type="ECO:0000256" key="7">
    <source>
        <dbReference type="PROSITE-ProRule" id="PRU00169"/>
    </source>
</evidence>
<comment type="catalytic activity">
    <reaction evidence="1">
        <text>ATP + protein L-histidine = ADP + protein N-phospho-L-histidine.</text>
        <dbReference type="EC" id="2.7.13.3"/>
    </reaction>
</comment>
<feature type="domain" description="PAC" evidence="12">
    <location>
        <begin position="94"/>
        <end position="145"/>
    </location>
</feature>
<dbReference type="Gene3D" id="1.10.287.130">
    <property type="match status" value="1"/>
</dbReference>
<dbReference type="InterPro" id="IPR036890">
    <property type="entry name" value="HATPase_C_sf"/>
</dbReference>
<dbReference type="PANTHER" id="PTHR43065:SF42">
    <property type="entry name" value="TWO-COMPONENT SENSOR PPRA"/>
    <property type="match status" value="1"/>
</dbReference>